<dbReference type="InterPro" id="IPR051288">
    <property type="entry name" value="Serum_paraoxonase/arylesterase"/>
</dbReference>
<keyword evidence="3 6" id="KW-1015">Disulfide bond</keyword>
<feature type="binding site" evidence="5">
    <location>
        <position position="183"/>
    </location>
    <ligand>
        <name>Ca(2+)</name>
        <dbReference type="ChEBI" id="CHEBI:29108"/>
        <label>1</label>
        <note>catalytic</note>
    </ligand>
</feature>
<comment type="similarity">
    <text evidence="1">Belongs to the paraoxonase family.</text>
</comment>
<feature type="binding site" evidence="5">
    <location>
        <position position="300"/>
    </location>
    <ligand>
        <name>Ca(2+)</name>
        <dbReference type="ChEBI" id="CHEBI:29108"/>
        <label>1</label>
        <note>catalytic</note>
    </ligand>
</feature>
<feature type="binding site" evidence="5">
    <location>
        <position position="132"/>
    </location>
    <ligand>
        <name>Ca(2+)</name>
        <dbReference type="ChEBI" id="CHEBI:29108"/>
        <label>1</label>
        <note>catalytic</note>
    </ligand>
</feature>
<evidence type="ECO:0000256" key="7">
    <source>
        <dbReference type="SAM" id="Phobius"/>
    </source>
</evidence>
<reference evidence="8" key="1">
    <citation type="journal article" date="2016" name="Proc. Natl. Acad. Sci. U.S.A.">
        <title>Lipid metabolic changes in an early divergent fungus govern the establishment of a mutualistic symbiosis with endobacteria.</title>
        <authorList>
            <person name="Lastovetsky O.A."/>
            <person name="Gaspar M.L."/>
            <person name="Mondo S.J."/>
            <person name="LaButti K.M."/>
            <person name="Sandor L."/>
            <person name="Grigoriev I.V."/>
            <person name="Henry S.A."/>
            <person name="Pawlowska T.E."/>
        </authorList>
    </citation>
    <scope>NUCLEOTIDE SEQUENCE [LARGE SCALE GENOMIC DNA]</scope>
    <source>
        <strain evidence="8">ATCC 52814</strain>
    </source>
</reference>
<evidence type="ECO:0000256" key="4">
    <source>
        <dbReference type="ARBA" id="ARBA00023180"/>
    </source>
</evidence>
<keyword evidence="4" id="KW-0325">Glycoprotein</keyword>
<evidence type="ECO:0000256" key="5">
    <source>
        <dbReference type="PIRSR" id="PIRSR602640-2"/>
    </source>
</evidence>
<keyword evidence="5" id="KW-0106">Calcium</keyword>
<dbReference type="InterPro" id="IPR002640">
    <property type="entry name" value="Arylesterase"/>
</dbReference>
<dbReference type="OrthoDB" id="5307922at2759"/>
<feature type="disulfide bond" description="In form B" evidence="6">
    <location>
        <begin position="49"/>
        <end position="390"/>
    </location>
</feature>
<evidence type="ECO:0000256" key="1">
    <source>
        <dbReference type="ARBA" id="ARBA00008595"/>
    </source>
</evidence>
<dbReference type="Gene3D" id="2.120.10.30">
    <property type="entry name" value="TolB, C-terminal domain"/>
    <property type="match status" value="1"/>
</dbReference>
<gene>
    <name evidence="8" type="ORF">BCV72DRAFT_271018</name>
</gene>
<evidence type="ECO:0000256" key="2">
    <source>
        <dbReference type="ARBA" id="ARBA00022801"/>
    </source>
</evidence>
<evidence type="ECO:0000256" key="6">
    <source>
        <dbReference type="PIRSR" id="PIRSR602640-3"/>
    </source>
</evidence>
<proteinExistence type="inferred from homology"/>
<feature type="binding site" evidence="5">
    <location>
        <position position="301"/>
    </location>
    <ligand>
        <name>Ca(2+)</name>
        <dbReference type="ChEBI" id="CHEBI:29108"/>
        <label>1</label>
        <note>catalytic</note>
    </ligand>
</feature>
<evidence type="ECO:0000313" key="8">
    <source>
        <dbReference type="EMBL" id="ORE08871.1"/>
    </source>
</evidence>
<evidence type="ECO:0008006" key="9">
    <source>
        <dbReference type="Google" id="ProtNLM"/>
    </source>
</evidence>
<sequence length="392" mass="44435">MPPAPKTYWFHFKYWGAIIPIAIIASFLYKTILILGIFNEIRDFNTESCEKITGSKDFMNCEDIILSDEPGVIYASCDPVRSYYNDIMGVNKLAPGQPVENGAIWKVDYNQQPADLKKLDMSPLQDYHPLGISLYVDPVSGKKTLLTINLPHNESPSVEIFTVQQDELVHKRTIRHPELYSPNSIHILQDDRFRSQDGTPSFFFSNDHYYSSPLLKQAETFLFPKTNVMFYNARTDQTQKVIDRLAFSNGVAGTDDVLFVSETSAGKVRQYKIIRKTDERGLPYVSLDFEHETRVNGSPDNLHYYPEKEILAIATHPKPIEFYKLIAAPDINKAPKSPSEIDIWDISTGETRMILQDDGSLYGTSSTGIIDIKRSKLIVSGVYEEGVLVCDL</sequence>
<name>A0A1X0RAC1_RHIZD</name>
<dbReference type="SUPFAM" id="SSF63829">
    <property type="entry name" value="Calcium-dependent phosphotriesterase"/>
    <property type="match status" value="1"/>
</dbReference>
<accession>A0A1X0RAC1</accession>
<dbReference type="GO" id="GO:0046872">
    <property type="term" value="F:metal ion binding"/>
    <property type="evidence" value="ECO:0007669"/>
    <property type="project" value="UniProtKB-KW"/>
</dbReference>
<organism evidence="8">
    <name type="scientific">Rhizopus microsporus var. microsporus</name>
    <dbReference type="NCBI Taxonomy" id="86635"/>
    <lineage>
        <taxon>Eukaryota</taxon>
        <taxon>Fungi</taxon>
        <taxon>Fungi incertae sedis</taxon>
        <taxon>Mucoromycota</taxon>
        <taxon>Mucoromycotina</taxon>
        <taxon>Mucoromycetes</taxon>
        <taxon>Mucorales</taxon>
        <taxon>Mucorineae</taxon>
        <taxon>Rhizopodaceae</taxon>
        <taxon>Rhizopus</taxon>
    </lineage>
</organism>
<dbReference type="PANTHER" id="PTHR11799:SF12">
    <property type="entry name" value="PARAOXONASE-RELATED"/>
    <property type="match status" value="1"/>
</dbReference>
<keyword evidence="7" id="KW-0812">Transmembrane</keyword>
<dbReference type="InterPro" id="IPR011042">
    <property type="entry name" value="6-blade_b-propeller_TolB-like"/>
</dbReference>
<comment type="cofactor">
    <cofactor evidence="5">
        <name>Ca(2+)</name>
        <dbReference type="ChEBI" id="CHEBI:29108"/>
    </cofactor>
    <text evidence="5">Binds 2 calcium ions per subunit.</text>
</comment>
<protein>
    <recommendedName>
        <fullName evidence="9">Calcium-dependent phosphotriesterase</fullName>
    </recommendedName>
</protein>
<dbReference type="PANTHER" id="PTHR11799">
    <property type="entry name" value="PARAOXONASE"/>
    <property type="match status" value="1"/>
</dbReference>
<dbReference type="AlphaFoldDB" id="A0A1X0RAC1"/>
<feature type="binding site" evidence="5">
    <location>
        <position position="63"/>
    </location>
    <ligand>
        <name>Ca(2+)</name>
        <dbReference type="ChEBI" id="CHEBI:29108"/>
        <label>1</label>
        <note>catalytic</note>
    </ligand>
</feature>
<keyword evidence="2" id="KW-0378">Hydrolase</keyword>
<dbReference type="EMBL" id="KV921882">
    <property type="protein sequence ID" value="ORE08871.1"/>
    <property type="molecule type" value="Genomic_DNA"/>
</dbReference>
<keyword evidence="7" id="KW-1133">Transmembrane helix</keyword>
<feature type="binding site" evidence="5">
    <location>
        <position position="249"/>
    </location>
    <ligand>
        <name>Ca(2+)</name>
        <dbReference type="ChEBI" id="CHEBI:29108"/>
        <label>1</label>
        <note>catalytic</note>
    </ligand>
</feature>
<dbReference type="GO" id="GO:0004064">
    <property type="term" value="F:arylesterase activity"/>
    <property type="evidence" value="ECO:0007669"/>
    <property type="project" value="InterPro"/>
</dbReference>
<feature type="transmembrane region" description="Helical" evidence="7">
    <location>
        <begin position="12"/>
        <end position="38"/>
    </location>
</feature>
<evidence type="ECO:0000256" key="3">
    <source>
        <dbReference type="ARBA" id="ARBA00023157"/>
    </source>
</evidence>
<keyword evidence="7" id="KW-0472">Membrane</keyword>
<dbReference type="VEuPathDB" id="FungiDB:BCV72DRAFT_271018"/>
<keyword evidence="5" id="KW-0479">Metal-binding</keyword>
<dbReference type="Proteomes" id="UP000242414">
    <property type="component" value="Unassembled WGS sequence"/>
</dbReference>
<dbReference type="Pfam" id="PF01731">
    <property type="entry name" value="Arylesterase"/>
    <property type="match status" value="1"/>
</dbReference>